<evidence type="ECO:0000313" key="2">
    <source>
        <dbReference type="Proteomes" id="UP000006804"/>
    </source>
</evidence>
<dbReference type="Proteomes" id="UP000006804">
    <property type="component" value="Chromosome"/>
</dbReference>
<gene>
    <name evidence="1" type="ORF">Theth_0338</name>
</gene>
<evidence type="ECO:0000313" key="1">
    <source>
        <dbReference type="EMBL" id="AEH50433.1"/>
    </source>
</evidence>
<name>F7YVD0_9THEM</name>
<organism evidence="1 2">
    <name type="scientific">Pseudothermotoga thermarum DSM 5069</name>
    <dbReference type="NCBI Taxonomy" id="688269"/>
    <lineage>
        <taxon>Bacteria</taxon>
        <taxon>Thermotogati</taxon>
        <taxon>Thermotogota</taxon>
        <taxon>Thermotogae</taxon>
        <taxon>Thermotogales</taxon>
        <taxon>Thermotogaceae</taxon>
        <taxon>Pseudothermotoga</taxon>
    </lineage>
</organism>
<sequence>MTQYIKRIFNPLEVYFFQDGVFGENIYVIVVEDAKSIGKKVVDFYNLVGDEIPLVILTKEEWENFDKALKQKGEKIL</sequence>
<dbReference type="STRING" id="688269.Theth_0338"/>
<dbReference type="HOGENOM" id="CLU_2635354_0_0_0"/>
<dbReference type="KEGG" id="tta:Theth_0338"/>
<dbReference type="RefSeq" id="WP_013931656.1">
    <property type="nucleotide sequence ID" value="NC_015707.1"/>
</dbReference>
<dbReference type="AlphaFoldDB" id="F7YVD0"/>
<reference evidence="1 2" key="1">
    <citation type="submission" date="2010-11" db="EMBL/GenBank/DDBJ databases">
        <title>The complete genome of Thermotoga thermarum DSM 5069.</title>
        <authorList>
            <consortium name="US DOE Joint Genome Institute (JGI-PGF)"/>
            <person name="Lucas S."/>
            <person name="Copeland A."/>
            <person name="Lapidus A."/>
            <person name="Bruce D."/>
            <person name="Goodwin L."/>
            <person name="Pitluck S."/>
            <person name="Kyrpides N."/>
            <person name="Mavromatis K."/>
            <person name="Ivanova N."/>
            <person name="Zeytun A."/>
            <person name="Brettin T."/>
            <person name="Detter J.C."/>
            <person name="Tapia R."/>
            <person name="Han C."/>
            <person name="Land M."/>
            <person name="Hauser L."/>
            <person name="Markowitz V."/>
            <person name="Cheng J.-F."/>
            <person name="Hugenholtz P."/>
            <person name="Woyke T."/>
            <person name="Wu D."/>
            <person name="Spring S."/>
            <person name="Schroeder M."/>
            <person name="Brambilla E."/>
            <person name="Klenk H.-P."/>
            <person name="Eisen J.A."/>
        </authorList>
    </citation>
    <scope>NUCLEOTIDE SEQUENCE [LARGE SCALE GENOMIC DNA]</scope>
    <source>
        <strain evidence="1 2">DSM 5069</strain>
    </source>
</reference>
<proteinExistence type="predicted"/>
<keyword evidence="2" id="KW-1185">Reference proteome</keyword>
<protein>
    <submittedName>
        <fullName evidence="1">Uncharacterized protein</fullName>
    </submittedName>
</protein>
<dbReference type="EMBL" id="CP002351">
    <property type="protein sequence ID" value="AEH50433.1"/>
    <property type="molecule type" value="Genomic_DNA"/>
</dbReference>
<dbReference type="PATRIC" id="fig|688269.3.peg.349"/>
<accession>F7YVD0</accession>
<dbReference type="OrthoDB" id="9898362at2"/>